<feature type="transmembrane region" description="Helical" evidence="15">
    <location>
        <begin position="163"/>
        <end position="183"/>
    </location>
</feature>
<evidence type="ECO:0000259" key="18">
    <source>
        <dbReference type="Pfam" id="PF02931"/>
    </source>
</evidence>
<dbReference type="Gene3D" id="3.10.20.90">
    <property type="entry name" value="Phosphatidylinositol 3-kinase Catalytic Subunit, Chain A, domain 1"/>
    <property type="match status" value="1"/>
</dbReference>
<dbReference type="InterPro" id="IPR006201">
    <property type="entry name" value="Neur_channel"/>
</dbReference>
<comment type="similarity">
    <text evidence="15">Belongs to the ligand-gated ion channel (TC 1.A.9) family.</text>
</comment>
<evidence type="ECO:0000313" key="22">
    <source>
        <dbReference type="WBParaSite" id="scaffold2840_cov240.g5520"/>
    </source>
</evidence>
<dbReference type="GO" id="GO:0005230">
    <property type="term" value="F:extracellular ligand-gated monoatomic ion channel activity"/>
    <property type="evidence" value="ECO:0007669"/>
    <property type="project" value="InterPro"/>
</dbReference>
<sequence>MEKQIISIEIFNAKSPQKGITIGNVSLNDDILSLKKKFCVLKNLAVERISFKLEPTGKNLVDNQIISELKLPISNAQLYYRDLGPQIAWKTVFLAEYAGPFFIYPIFYFQPTLIYGDIAKNFVTSSKCVATIALICHCLHYAKRLYETQFVHRFSNGTMPRRNLFKNCSYYWGFSAFIAYFVNHPLYTSPGFTQVFVSLCCFLFAEIGNYSIHILLRDLRPAGSKERKIPYPNKNPLTLLYNYVSCPNYTYEVISWISFSLMTQCLPAGLFTIAGFLQMKQWANGKHKNYRKEFPNYPKGRTPIINCVSHHFLRRTMAQQRQIDKDTEIEEELDSDMEEAILVDKIISLNGENEEEKQFMQQQTQQQFGKDTVFEQGETRDFLHFLRRIKYDHRQCPQNEGKAVQISVSVVISNIRAVSEVTMDYSLEMFYREIWMDKRLNYDIKQFRNKTELALHESYANFLWHPDTFMPNAIASKNPRKQSISHRSLLRLQSDGQILYSRRLSVVAECPMDLTLFPFDSQTCKLGIESYGYTSDQVIYVWSHGQRAALKLHKIRLPDFRIKEAFVTSQIENYATGNYSRLYVCFVFSRSAGFCFLQLIIPSTAVVITSWDMISIILTITFLLFSYNEVMPRVSYLKALDIWLAVCFMIVFLSLIKLAIMKYMRQHKNKFTTTRSPINSIRIGIESTSSSSSSYSTPSTISDNEEERKIILNKKEPLKSNTKPKSDWNSKMKKKNTEKQVRALQEEIRQRLVDEKKEIIQTKKEREERRKQNLLKSEIVQVIKNPARMLDVCLTQDPGFSSLEDLALVNGNGQLCAHLLGRSVKDVELIRQISRSLIWFTYRRNWPSPIGGSGGPTTDIGWGCMIRCGQMLFAQTLLALHLGKDWQLLLYRQDVEALDIYKRILRLFQDKRTALYSIHQIAHMGISEGKQIGEWLGPNTMSQVLKKLVVFDNWSQIVVLISSDVRIVAAQRTSNKLNNSQDDSIQEDNFDQMEDEEMDEDEENKNNWKRPLLLMIPLRLGLDSINSCYSTAIFECFKLPQFVGILGGRPRHAVYFYGTVGDRLLYLDPHFCQDFQDLDISSHQSTSYSQPVMCSSEEPVIVSSPDELMVISDNGEKEINHRRSSLNIQNQQRPSLFELSSSAGPSSEYVNLRSASSSLVAVATSSVSSSPSRREENQNNTGGVTSNNLLASFSPSLRGCSSVNCSPHLSSVCSSSSIDDQNNKQQNIDTNISFPTSCISAKHSSPHQSTSSSRNEGILRRIRSEVSTVPAVVDSILDRFISIFADKNKNEQKTAFYDEEVIQIEKDDVEHSTNQNINNNTDVFNNFDDSSFHCPHLLSMDFKSLDPSLALGFLVRDSSDYENLIERLEYSLLPKSSPPLFEVLETRPKGWPPFSLEPSYQNESINIKEYDDLLYDSDEQFELLNEE</sequence>
<dbReference type="GO" id="GO:0016627">
    <property type="term" value="F:oxidoreductase activity, acting on the CH-CH group of donors"/>
    <property type="evidence" value="ECO:0007669"/>
    <property type="project" value="InterPro"/>
</dbReference>
<keyword evidence="9" id="KW-0788">Thiol protease</keyword>
<evidence type="ECO:0000256" key="16">
    <source>
        <dbReference type="SAM" id="MobiDB-lite"/>
    </source>
</evidence>
<dbReference type="PANTHER" id="PTHR22624:SF49">
    <property type="entry name" value="CYSTEINE PROTEASE"/>
    <property type="match status" value="1"/>
</dbReference>
<keyword evidence="12" id="KW-0072">Autophagy</keyword>
<dbReference type="FunFam" id="2.70.170.10:FF:000074">
    <property type="entry name" value="Uncharacterized protein"/>
    <property type="match status" value="1"/>
</dbReference>
<dbReference type="Gene3D" id="1.20.58.390">
    <property type="entry name" value="Neurotransmitter-gated ion-channel transmembrane domain"/>
    <property type="match status" value="1"/>
</dbReference>
<evidence type="ECO:0000313" key="21">
    <source>
        <dbReference type="Proteomes" id="UP000887561"/>
    </source>
</evidence>
<evidence type="ECO:0000256" key="10">
    <source>
        <dbReference type="ARBA" id="ARBA00022927"/>
    </source>
</evidence>
<dbReference type="GO" id="GO:0016485">
    <property type="term" value="P:protein processing"/>
    <property type="evidence" value="ECO:0007669"/>
    <property type="project" value="TreeGrafter"/>
</dbReference>
<keyword evidence="5" id="KW-0963">Cytoplasm</keyword>
<dbReference type="Pfam" id="PF03416">
    <property type="entry name" value="Peptidase_C54"/>
    <property type="match status" value="2"/>
</dbReference>
<feature type="region of interest" description="Disordered" evidence="16">
    <location>
        <begin position="1165"/>
        <end position="1187"/>
    </location>
</feature>
<evidence type="ECO:0000256" key="3">
    <source>
        <dbReference type="ARBA" id="ARBA00010958"/>
    </source>
</evidence>
<feature type="domain" description="Peptidase C54 catalytic" evidence="20">
    <location>
        <begin position="1311"/>
        <end position="1366"/>
    </location>
</feature>
<comment type="similarity">
    <text evidence="3">Belongs to the peptidase C54 family.</text>
</comment>
<dbReference type="GO" id="GO:0006629">
    <property type="term" value="P:lipid metabolic process"/>
    <property type="evidence" value="ECO:0007669"/>
    <property type="project" value="InterPro"/>
</dbReference>
<organism evidence="21 22">
    <name type="scientific">Meloidogyne javanica</name>
    <name type="common">Root-knot nematode worm</name>
    <dbReference type="NCBI Taxonomy" id="6303"/>
    <lineage>
        <taxon>Eukaryota</taxon>
        <taxon>Metazoa</taxon>
        <taxon>Ecdysozoa</taxon>
        <taxon>Nematoda</taxon>
        <taxon>Chromadorea</taxon>
        <taxon>Rhabditida</taxon>
        <taxon>Tylenchina</taxon>
        <taxon>Tylenchomorpha</taxon>
        <taxon>Tylenchoidea</taxon>
        <taxon>Meloidogynidae</taxon>
        <taxon>Meloidogyninae</taxon>
        <taxon>Meloidogyne</taxon>
        <taxon>Meloidogyne incognita group</taxon>
    </lineage>
</organism>
<proteinExistence type="inferred from homology"/>
<evidence type="ECO:0000256" key="11">
    <source>
        <dbReference type="ARBA" id="ARBA00022989"/>
    </source>
</evidence>
<feature type="compositionally biased region" description="Polar residues" evidence="16">
    <location>
        <begin position="1178"/>
        <end position="1187"/>
    </location>
</feature>
<evidence type="ECO:0000256" key="1">
    <source>
        <dbReference type="ARBA" id="ARBA00004141"/>
    </source>
</evidence>
<dbReference type="Pfam" id="PF02932">
    <property type="entry name" value="Neur_chan_memb"/>
    <property type="match status" value="1"/>
</dbReference>
<evidence type="ECO:0000256" key="14">
    <source>
        <dbReference type="ARBA" id="ARBA00029362"/>
    </source>
</evidence>
<dbReference type="SUPFAM" id="SSF90112">
    <property type="entry name" value="Neurotransmitter-gated ion-channel transmembrane pore"/>
    <property type="match status" value="1"/>
</dbReference>
<dbReference type="PRINTS" id="PR00252">
    <property type="entry name" value="NRIONCHANNEL"/>
</dbReference>
<dbReference type="GO" id="GO:0004197">
    <property type="term" value="F:cysteine-type endopeptidase activity"/>
    <property type="evidence" value="ECO:0007669"/>
    <property type="project" value="TreeGrafter"/>
</dbReference>
<reference evidence="22" key="1">
    <citation type="submission" date="2022-11" db="UniProtKB">
        <authorList>
            <consortium name="WormBaseParasite"/>
        </authorList>
    </citation>
    <scope>IDENTIFICATION</scope>
</reference>
<evidence type="ECO:0000256" key="4">
    <source>
        <dbReference type="ARBA" id="ARBA00022448"/>
    </source>
</evidence>
<keyword evidence="8" id="KW-0378">Hydrolase</keyword>
<keyword evidence="21" id="KW-1185">Reference proteome</keyword>
<keyword evidence="13 15" id="KW-0472">Membrane</keyword>
<dbReference type="Pfam" id="PF02931">
    <property type="entry name" value="Neur_chan_LBD"/>
    <property type="match status" value="1"/>
</dbReference>
<keyword evidence="15" id="KW-0407">Ion channel</keyword>
<dbReference type="InterPro" id="IPR046792">
    <property type="entry name" value="Peptidase_C54_cat"/>
</dbReference>
<feature type="transmembrane region" description="Helical" evidence="15">
    <location>
        <begin position="607"/>
        <end position="627"/>
    </location>
</feature>
<evidence type="ECO:0000256" key="5">
    <source>
        <dbReference type="ARBA" id="ARBA00022490"/>
    </source>
</evidence>
<dbReference type="GO" id="GO:0035973">
    <property type="term" value="P:aggrephagy"/>
    <property type="evidence" value="ECO:0007669"/>
    <property type="project" value="TreeGrafter"/>
</dbReference>
<dbReference type="InterPro" id="IPR036734">
    <property type="entry name" value="Neur_chan_lig-bd_sf"/>
</dbReference>
<dbReference type="InterPro" id="IPR018000">
    <property type="entry name" value="Neurotransmitter_ion_chnl_CS"/>
</dbReference>
<dbReference type="Proteomes" id="UP000887561">
    <property type="component" value="Unplaced"/>
</dbReference>
<evidence type="ECO:0000256" key="2">
    <source>
        <dbReference type="ARBA" id="ARBA00004496"/>
    </source>
</evidence>
<dbReference type="GO" id="GO:0019786">
    <property type="term" value="F:protein-phosphatidylethanolamide deconjugating activity"/>
    <property type="evidence" value="ECO:0007669"/>
    <property type="project" value="InterPro"/>
</dbReference>
<evidence type="ECO:0000256" key="9">
    <source>
        <dbReference type="ARBA" id="ARBA00022807"/>
    </source>
</evidence>
<evidence type="ECO:0000256" key="15">
    <source>
        <dbReference type="RuleBase" id="RU000687"/>
    </source>
</evidence>
<evidence type="ECO:0000259" key="17">
    <source>
        <dbReference type="Pfam" id="PF02544"/>
    </source>
</evidence>
<feature type="domain" description="Peptidase C54 catalytic" evidence="20">
    <location>
        <begin position="831"/>
        <end position="1090"/>
    </location>
</feature>
<feature type="region of interest" description="Disordered" evidence="16">
    <location>
        <begin position="712"/>
        <end position="740"/>
    </location>
</feature>
<feature type="domain" description="Neurotransmitter-gated ion-channel transmembrane" evidence="19">
    <location>
        <begin position="614"/>
        <end position="789"/>
    </location>
</feature>
<dbReference type="GO" id="GO:0004888">
    <property type="term" value="F:transmembrane signaling receptor activity"/>
    <property type="evidence" value="ECO:0007669"/>
    <property type="project" value="InterPro"/>
</dbReference>
<dbReference type="InterPro" id="IPR038765">
    <property type="entry name" value="Papain-like_cys_pep_sf"/>
</dbReference>
<keyword evidence="4 15" id="KW-0813">Transport</keyword>
<dbReference type="CDD" id="cd18990">
    <property type="entry name" value="LGIC_ECD_GABAAR"/>
    <property type="match status" value="1"/>
</dbReference>
<feature type="transmembrane region" description="Helical" evidence="15">
    <location>
        <begin position="639"/>
        <end position="660"/>
    </location>
</feature>
<dbReference type="InterPro" id="IPR006029">
    <property type="entry name" value="Neurotrans-gated_channel_TM"/>
</dbReference>
<dbReference type="InterPro" id="IPR001104">
    <property type="entry name" value="3-oxo-5_a-steroid_4-DH_C"/>
</dbReference>
<dbReference type="CDD" id="cd22249">
    <property type="entry name" value="UDM1_RNF168_RNF169-like"/>
    <property type="match status" value="1"/>
</dbReference>
<dbReference type="PROSITE" id="PS00236">
    <property type="entry name" value="NEUROTR_ION_CHANNEL"/>
    <property type="match status" value="1"/>
</dbReference>
<evidence type="ECO:0000256" key="8">
    <source>
        <dbReference type="ARBA" id="ARBA00022801"/>
    </source>
</evidence>
<dbReference type="Pfam" id="PF02544">
    <property type="entry name" value="Steroid_dh"/>
    <property type="match status" value="1"/>
</dbReference>
<evidence type="ECO:0000256" key="6">
    <source>
        <dbReference type="ARBA" id="ARBA00022670"/>
    </source>
</evidence>
<dbReference type="InterPro" id="IPR005078">
    <property type="entry name" value="Peptidase_C54"/>
</dbReference>
<comment type="subcellular location">
    <subcellularLocation>
        <location evidence="2">Cytoplasm</location>
    </subcellularLocation>
    <subcellularLocation>
        <location evidence="1">Membrane</location>
        <topology evidence="1">Multi-pass membrane protein</topology>
    </subcellularLocation>
</comment>
<dbReference type="InterPro" id="IPR038050">
    <property type="entry name" value="Neuro_actylchol_rec"/>
</dbReference>
<keyword evidence="15" id="KW-0406">Ion transport</keyword>
<dbReference type="InterPro" id="IPR006202">
    <property type="entry name" value="Neur_chan_lig-bd"/>
</dbReference>
<dbReference type="GO" id="GO:0000045">
    <property type="term" value="P:autophagosome assembly"/>
    <property type="evidence" value="ECO:0007669"/>
    <property type="project" value="TreeGrafter"/>
</dbReference>
<dbReference type="PANTHER" id="PTHR22624">
    <property type="entry name" value="CYSTEINE PROTEASE ATG4"/>
    <property type="match status" value="1"/>
</dbReference>
<dbReference type="SUPFAM" id="SSF63712">
    <property type="entry name" value="Nicotinic receptor ligand binding domain-like"/>
    <property type="match status" value="1"/>
</dbReference>
<dbReference type="WBParaSite" id="scaffold2840_cov240.g5520">
    <property type="protein sequence ID" value="scaffold2840_cov240.g5520"/>
    <property type="gene ID" value="scaffold2840_cov240.g5520"/>
</dbReference>
<dbReference type="GO" id="GO:0016020">
    <property type="term" value="C:membrane"/>
    <property type="evidence" value="ECO:0007669"/>
    <property type="project" value="UniProtKB-SubCell"/>
</dbReference>
<dbReference type="GO" id="GO:0015031">
    <property type="term" value="P:protein transport"/>
    <property type="evidence" value="ECO:0007669"/>
    <property type="project" value="UniProtKB-KW"/>
</dbReference>
<dbReference type="SUPFAM" id="SSF54001">
    <property type="entry name" value="Cysteine proteinases"/>
    <property type="match status" value="2"/>
</dbReference>
<keyword evidence="6" id="KW-0645">Protease</keyword>
<protein>
    <submittedName>
        <fullName evidence="22">Steroid 5-alpha reductase C-terminal domain-containing protein</fullName>
    </submittedName>
</protein>
<evidence type="ECO:0000256" key="13">
    <source>
        <dbReference type="ARBA" id="ARBA00023136"/>
    </source>
</evidence>
<dbReference type="InterPro" id="IPR036719">
    <property type="entry name" value="Neuro-gated_channel_TM_sf"/>
</dbReference>
<dbReference type="Gene3D" id="2.70.170.10">
    <property type="entry name" value="Neurotransmitter-gated ion-channel ligand-binding domain"/>
    <property type="match status" value="1"/>
</dbReference>
<accession>A0A915M6U6</accession>
<feature type="transmembrane region" description="Helical" evidence="15">
    <location>
        <begin position="582"/>
        <end position="601"/>
    </location>
</feature>
<dbReference type="GO" id="GO:0034727">
    <property type="term" value="P:piecemeal microautophagy of the nucleus"/>
    <property type="evidence" value="ECO:0007669"/>
    <property type="project" value="TreeGrafter"/>
</dbReference>
<keyword evidence="11 15" id="KW-1133">Transmembrane helix</keyword>
<comment type="catalytic activity">
    <reaction evidence="14">
        <text>[protein]-C-terminal L-amino acid-glycyl-phosphatidylethanolamide + H2O = [protein]-C-terminal L-amino acid-glycine + a 1,2-diacyl-sn-glycero-3-phosphoethanolamine</text>
        <dbReference type="Rhea" id="RHEA:67548"/>
        <dbReference type="Rhea" id="RHEA-COMP:17323"/>
        <dbReference type="Rhea" id="RHEA-COMP:17324"/>
        <dbReference type="ChEBI" id="CHEBI:15377"/>
        <dbReference type="ChEBI" id="CHEBI:64612"/>
        <dbReference type="ChEBI" id="CHEBI:172940"/>
        <dbReference type="ChEBI" id="CHEBI:172941"/>
    </reaction>
    <physiologicalReaction direction="left-to-right" evidence="14">
        <dbReference type="Rhea" id="RHEA:67549"/>
    </physiologicalReaction>
</comment>
<evidence type="ECO:0000259" key="20">
    <source>
        <dbReference type="Pfam" id="PF03416"/>
    </source>
</evidence>
<keyword evidence="7 15" id="KW-0812">Transmembrane</keyword>
<dbReference type="GO" id="GO:0000423">
    <property type="term" value="P:mitophagy"/>
    <property type="evidence" value="ECO:0007669"/>
    <property type="project" value="TreeGrafter"/>
</dbReference>
<evidence type="ECO:0000256" key="12">
    <source>
        <dbReference type="ARBA" id="ARBA00023006"/>
    </source>
</evidence>
<name>A0A915M6U6_MELJA</name>
<evidence type="ECO:0000259" key="19">
    <source>
        <dbReference type="Pfam" id="PF02932"/>
    </source>
</evidence>
<feature type="domain" description="Neurotransmitter-gated ion-channel ligand-binding" evidence="18">
    <location>
        <begin position="388"/>
        <end position="590"/>
    </location>
</feature>
<dbReference type="GO" id="GO:0005737">
    <property type="term" value="C:cytoplasm"/>
    <property type="evidence" value="ECO:0007669"/>
    <property type="project" value="UniProtKB-SubCell"/>
</dbReference>
<keyword evidence="10" id="KW-0653">Protein transport</keyword>
<evidence type="ECO:0000256" key="7">
    <source>
        <dbReference type="ARBA" id="ARBA00022692"/>
    </source>
</evidence>
<feature type="domain" description="3-oxo-5-alpha-steroid 4-dehydrogenase C-terminal" evidence="17">
    <location>
        <begin position="158"/>
        <end position="306"/>
    </location>
</feature>
<dbReference type="PROSITE" id="PS50244">
    <property type="entry name" value="S5A_REDUCTASE"/>
    <property type="match status" value="1"/>
</dbReference>